<dbReference type="SUPFAM" id="SSF46689">
    <property type="entry name" value="Homeodomain-like"/>
    <property type="match status" value="1"/>
</dbReference>
<dbReference type="PANTHER" id="PTHR30514">
    <property type="entry name" value="GLUCOKINASE"/>
    <property type="match status" value="1"/>
</dbReference>
<evidence type="ECO:0000313" key="3">
    <source>
        <dbReference type="Proteomes" id="UP001169719"/>
    </source>
</evidence>
<dbReference type="Pfam" id="PF01418">
    <property type="entry name" value="HTH_6"/>
    <property type="match status" value="1"/>
</dbReference>
<proteinExistence type="predicted"/>
<dbReference type="Proteomes" id="UP001169719">
    <property type="component" value="Unassembled WGS sequence"/>
</dbReference>
<dbReference type="InterPro" id="IPR036388">
    <property type="entry name" value="WH-like_DNA-bd_sf"/>
</dbReference>
<name>A0ABT7Y5I1_9VIBR</name>
<dbReference type="PANTHER" id="PTHR30514:SF18">
    <property type="entry name" value="RPIR-FAMILY TRANSCRIPTIONAL REGULATOR"/>
    <property type="match status" value="1"/>
</dbReference>
<dbReference type="SUPFAM" id="SSF53697">
    <property type="entry name" value="SIS domain"/>
    <property type="match status" value="1"/>
</dbReference>
<dbReference type="Gene3D" id="3.40.50.10490">
    <property type="entry name" value="Glucose-6-phosphate isomerase like protein, domain 1"/>
    <property type="match status" value="1"/>
</dbReference>
<accession>A0ABT7Y5I1</accession>
<dbReference type="InterPro" id="IPR046348">
    <property type="entry name" value="SIS_dom_sf"/>
</dbReference>
<keyword evidence="3" id="KW-1185">Reference proteome</keyword>
<sequence>MTLMPHHSLSARITEQYAQLTQTSRRVADFLQLNPEKVLILSTAEIAESCSVSKTSVSRFIRQLGYDDHLALRNELMEERDSGLPVITSEISDSDIQSDMQALEQLWSQLASMNTQKMVESLINAKRIKVIGYRNGYPLAMHFRQQLMQCRTGVDLLPLPGQTIGEDLVSIEEDDFVVLFGIRRRVAQFEHIVEHLKGKRCLLITDQSGQKYADKMDQVIICHMNNESPLDSYAVPMSLISFLVNKVYRVLGQQATTLSQAIAASYSQLNELE</sequence>
<feature type="domain" description="HTH rpiR-type" evidence="1">
    <location>
        <begin position="7"/>
        <end position="83"/>
    </location>
</feature>
<dbReference type="InterPro" id="IPR009057">
    <property type="entry name" value="Homeodomain-like_sf"/>
</dbReference>
<dbReference type="RefSeq" id="WP_289963366.1">
    <property type="nucleotide sequence ID" value="NZ_JAUEOZ010000002.1"/>
</dbReference>
<gene>
    <name evidence="2" type="ORF">QWJ08_18355</name>
</gene>
<evidence type="ECO:0000313" key="2">
    <source>
        <dbReference type="EMBL" id="MDN2483309.1"/>
    </source>
</evidence>
<dbReference type="PROSITE" id="PS51071">
    <property type="entry name" value="HTH_RPIR"/>
    <property type="match status" value="1"/>
</dbReference>
<reference evidence="2" key="1">
    <citation type="submission" date="2024-05" db="EMBL/GenBank/DDBJ databases">
        <title>Genome Sequences of Four Agar- Degrading Marine Bacteria.</title>
        <authorList>
            <person name="Phillips E.K."/>
            <person name="Shaffer J.C."/>
            <person name="Henson M.W."/>
            <person name="Temperton B."/>
            <person name="Thrash C.J."/>
            <person name="Martin M.O."/>
        </authorList>
    </citation>
    <scope>NUCLEOTIDE SEQUENCE</scope>
    <source>
        <strain evidence="2">EKP203</strain>
    </source>
</reference>
<dbReference type="EMBL" id="JAUEOZ010000002">
    <property type="protein sequence ID" value="MDN2483309.1"/>
    <property type="molecule type" value="Genomic_DNA"/>
</dbReference>
<protein>
    <submittedName>
        <fullName evidence="2">MurR/RpiR family transcriptional regulator</fullName>
    </submittedName>
</protein>
<comment type="caution">
    <text evidence="2">The sequence shown here is derived from an EMBL/GenBank/DDBJ whole genome shotgun (WGS) entry which is preliminary data.</text>
</comment>
<dbReference type="InterPro" id="IPR000281">
    <property type="entry name" value="HTH_RpiR"/>
</dbReference>
<organism evidence="2 3">
    <name type="scientific">Vibrio agarivorans</name>
    <dbReference type="NCBI Taxonomy" id="153622"/>
    <lineage>
        <taxon>Bacteria</taxon>
        <taxon>Pseudomonadati</taxon>
        <taxon>Pseudomonadota</taxon>
        <taxon>Gammaproteobacteria</taxon>
        <taxon>Vibrionales</taxon>
        <taxon>Vibrionaceae</taxon>
        <taxon>Vibrio</taxon>
    </lineage>
</organism>
<dbReference type="Gene3D" id="1.10.10.10">
    <property type="entry name" value="Winged helix-like DNA-binding domain superfamily/Winged helix DNA-binding domain"/>
    <property type="match status" value="1"/>
</dbReference>
<dbReference type="Pfam" id="PF01380">
    <property type="entry name" value="SIS"/>
    <property type="match status" value="1"/>
</dbReference>
<dbReference type="InterPro" id="IPR047640">
    <property type="entry name" value="RpiR-like"/>
</dbReference>
<evidence type="ECO:0000259" key="1">
    <source>
        <dbReference type="PROSITE" id="PS51071"/>
    </source>
</evidence>
<dbReference type="InterPro" id="IPR001347">
    <property type="entry name" value="SIS_dom"/>
</dbReference>